<dbReference type="Proteomes" id="UP000296469">
    <property type="component" value="Chromosome"/>
</dbReference>
<dbReference type="EMBL" id="CP039291">
    <property type="protein sequence ID" value="QCB93323.1"/>
    <property type="molecule type" value="Genomic_DNA"/>
</dbReference>
<evidence type="ECO:0000313" key="1">
    <source>
        <dbReference type="EMBL" id="QCB93323.1"/>
    </source>
</evidence>
<dbReference type="AlphaFoldDB" id="A0A4P7SL90"/>
<protein>
    <submittedName>
        <fullName evidence="1">Uncharacterized protein</fullName>
    </submittedName>
</protein>
<reference evidence="1 2" key="1">
    <citation type="submission" date="2019-04" db="EMBL/GenBank/DDBJ databases">
        <title>Isolation and identification of Cellulomonas shaoxiangyii sp. Nov. isolated from feces of the Tibetan antelopes (Pantholops hodgsonii) in the Qinghai-Tibet plateau of China.</title>
        <authorList>
            <person name="Tian Z."/>
        </authorList>
    </citation>
    <scope>NUCLEOTIDE SEQUENCE [LARGE SCALE GENOMIC DNA]</scope>
    <source>
        <strain evidence="1 2">Z28</strain>
    </source>
</reference>
<proteinExistence type="predicted"/>
<accession>A0A4P7SL90</accession>
<gene>
    <name evidence="1" type="ORF">E5225_06925</name>
</gene>
<keyword evidence="2" id="KW-1185">Reference proteome</keyword>
<name>A0A4P7SL90_9CELL</name>
<organism evidence="1 2">
    <name type="scientific">Cellulomonas shaoxiangyii</name>
    <dbReference type="NCBI Taxonomy" id="2566013"/>
    <lineage>
        <taxon>Bacteria</taxon>
        <taxon>Bacillati</taxon>
        <taxon>Actinomycetota</taxon>
        <taxon>Actinomycetes</taxon>
        <taxon>Micrococcales</taxon>
        <taxon>Cellulomonadaceae</taxon>
        <taxon>Cellulomonas</taxon>
    </lineage>
</organism>
<dbReference type="KEGG" id="celz:E5225_06925"/>
<dbReference type="RefSeq" id="WP_135974916.1">
    <property type="nucleotide sequence ID" value="NZ_CP039291.1"/>
</dbReference>
<evidence type="ECO:0000313" key="2">
    <source>
        <dbReference type="Proteomes" id="UP000296469"/>
    </source>
</evidence>
<sequence>MTRTDIPTQTIECTCKHCAAFAERKGLAFPLRAEVNEKMAGAIATNARGRHSLVQKAHQPPFGRMDDMQAKFGPWVA</sequence>